<protein>
    <submittedName>
        <fullName evidence="1">Uncharacterized protein</fullName>
    </submittedName>
</protein>
<name>A0A6A6X0A4_9PLEO</name>
<dbReference type="EMBL" id="MU002144">
    <property type="protein sequence ID" value="KAF2789347.1"/>
    <property type="molecule type" value="Genomic_DNA"/>
</dbReference>
<accession>A0A6A6X0A4</accession>
<reference evidence="1" key="1">
    <citation type="journal article" date="2020" name="Stud. Mycol.">
        <title>101 Dothideomycetes genomes: a test case for predicting lifestyles and emergence of pathogens.</title>
        <authorList>
            <person name="Haridas S."/>
            <person name="Albert R."/>
            <person name="Binder M."/>
            <person name="Bloem J."/>
            <person name="Labutti K."/>
            <person name="Salamov A."/>
            <person name="Andreopoulos B."/>
            <person name="Baker S."/>
            <person name="Barry K."/>
            <person name="Bills G."/>
            <person name="Bluhm B."/>
            <person name="Cannon C."/>
            <person name="Castanera R."/>
            <person name="Culley D."/>
            <person name="Daum C."/>
            <person name="Ezra D."/>
            <person name="Gonzalez J."/>
            <person name="Henrissat B."/>
            <person name="Kuo A."/>
            <person name="Liang C."/>
            <person name="Lipzen A."/>
            <person name="Lutzoni F."/>
            <person name="Magnuson J."/>
            <person name="Mondo S."/>
            <person name="Nolan M."/>
            <person name="Ohm R."/>
            <person name="Pangilinan J."/>
            <person name="Park H.-J."/>
            <person name="Ramirez L."/>
            <person name="Alfaro M."/>
            <person name="Sun H."/>
            <person name="Tritt A."/>
            <person name="Yoshinaga Y."/>
            <person name="Zwiers L.-H."/>
            <person name="Turgeon B."/>
            <person name="Goodwin S."/>
            <person name="Spatafora J."/>
            <person name="Crous P."/>
            <person name="Grigoriev I."/>
        </authorList>
    </citation>
    <scope>NUCLEOTIDE SEQUENCE</scope>
    <source>
        <strain evidence="1">CBS 109.77</strain>
    </source>
</reference>
<evidence type="ECO:0000313" key="2">
    <source>
        <dbReference type="Proteomes" id="UP000799757"/>
    </source>
</evidence>
<evidence type="ECO:0000313" key="1">
    <source>
        <dbReference type="EMBL" id="KAF2789347.1"/>
    </source>
</evidence>
<dbReference type="AlphaFoldDB" id="A0A6A6X0A4"/>
<dbReference type="Proteomes" id="UP000799757">
    <property type="component" value="Unassembled WGS sequence"/>
</dbReference>
<keyword evidence="2" id="KW-1185">Reference proteome</keyword>
<sequence>MRFGRSPLSESQAMAGADGRHRLGLFSVSMSLTVFVGLGGRRPELFDVWPALTTSQEAPSAGVVFAEIAMVYWKDDKGDGIGCTKLSRAASRLVGQPLSPSDTGASLASSLYPSGRLQTSEGFSFA</sequence>
<gene>
    <name evidence="1" type="ORF">K505DRAFT_378274</name>
</gene>
<proteinExistence type="predicted"/>
<organism evidence="1 2">
    <name type="scientific">Melanomma pulvis-pyrius CBS 109.77</name>
    <dbReference type="NCBI Taxonomy" id="1314802"/>
    <lineage>
        <taxon>Eukaryota</taxon>
        <taxon>Fungi</taxon>
        <taxon>Dikarya</taxon>
        <taxon>Ascomycota</taxon>
        <taxon>Pezizomycotina</taxon>
        <taxon>Dothideomycetes</taxon>
        <taxon>Pleosporomycetidae</taxon>
        <taxon>Pleosporales</taxon>
        <taxon>Melanommataceae</taxon>
        <taxon>Melanomma</taxon>
    </lineage>
</organism>